<name>A0ACC5XCS6_PANGG</name>
<gene>
    <name evidence="1" type="ORF">PGIGA_G00093350</name>
</gene>
<comment type="caution">
    <text evidence="1">The sequence shown here is derived from an EMBL/GenBank/DDBJ whole genome shotgun (WGS) entry which is preliminary data.</text>
</comment>
<protein>
    <submittedName>
        <fullName evidence="1">Uncharacterized protein</fullName>
    </submittedName>
</protein>
<dbReference type="EMBL" id="CM040471">
    <property type="protein sequence ID" value="MCI4389051.1"/>
    <property type="molecule type" value="Genomic_DNA"/>
</dbReference>
<keyword evidence="2" id="KW-1185">Reference proteome</keyword>
<proteinExistence type="predicted"/>
<organism evidence="1 2">
    <name type="scientific">Pangasianodon gigas</name>
    <name type="common">Mekong giant catfish</name>
    <name type="synonym">Pangasius gigas</name>
    <dbReference type="NCBI Taxonomy" id="30993"/>
    <lineage>
        <taxon>Eukaryota</taxon>
        <taxon>Metazoa</taxon>
        <taxon>Chordata</taxon>
        <taxon>Craniata</taxon>
        <taxon>Vertebrata</taxon>
        <taxon>Euteleostomi</taxon>
        <taxon>Actinopterygii</taxon>
        <taxon>Neopterygii</taxon>
        <taxon>Teleostei</taxon>
        <taxon>Ostariophysi</taxon>
        <taxon>Siluriformes</taxon>
        <taxon>Pangasiidae</taxon>
        <taxon>Pangasianodon</taxon>
    </lineage>
</organism>
<evidence type="ECO:0000313" key="1">
    <source>
        <dbReference type="EMBL" id="MCI4389051.1"/>
    </source>
</evidence>
<evidence type="ECO:0000313" key="2">
    <source>
        <dbReference type="Proteomes" id="UP000829447"/>
    </source>
</evidence>
<accession>A0ACC5XCS6</accession>
<reference evidence="1 2" key="1">
    <citation type="journal article" date="2022" name="bioRxiv">
        <title>An ancient truncated duplication of the anti-Mullerian hormone receptor type 2 gene is a potential conserved master sex determinant in the Pangasiidae catfish family.</title>
        <authorList>
            <person name="Wen M."/>
            <person name="Pan Q."/>
            <person name="Jouanno E."/>
            <person name="Montfort J."/>
            <person name="Zahm M."/>
            <person name="Cabau C."/>
            <person name="Klopp C."/>
            <person name="Iampietro C."/>
            <person name="Roques C."/>
            <person name="Bouchez O."/>
            <person name="Castinel A."/>
            <person name="Donnadieu C."/>
            <person name="Parrinello H."/>
            <person name="Poncet C."/>
            <person name="Belmonte E."/>
            <person name="Gautier V."/>
            <person name="Avarre J.-C."/>
            <person name="Dugue R."/>
            <person name="Gustiano R."/>
            <person name="Ha T.T.T."/>
            <person name="Campet M."/>
            <person name="Sriphairoj K."/>
            <person name="Ribolli J."/>
            <person name="de Almeida F.L."/>
            <person name="Desvignes T."/>
            <person name="Postlethwait J.H."/>
            <person name="Bucao C.F."/>
            <person name="Robinson-Rechavi M."/>
            <person name="Bobe J."/>
            <person name="Herpin A."/>
            <person name="Guiguen Y."/>
        </authorList>
    </citation>
    <scope>NUCLEOTIDE SEQUENCE [LARGE SCALE GENOMIC DNA]</scope>
    <source>
        <strain evidence="1">YG-Dec2019</strain>
    </source>
</reference>
<dbReference type="Proteomes" id="UP000829447">
    <property type="component" value="Linkage Group LG18"/>
</dbReference>
<sequence length="651" mass="74005">MNMASSSNNSNKQLTDEQIINRWSFDFYVSKAFEAFRNEDYDSFTQLRNLIESLVVRPIDGHTDMAIKLRFMQFLSRINEGDKLDVTFQKPLTPLESALNVLESICTEMDVAQEILEQVHTSIREMLIVVCIKSKQFEKAQEMLLKHFPKGMDSAGKKKLYVDLMKRRCSTHSVLNVISYREFKQDMLDFIEKLHHIAEPFLVKMVKLSRKGRTVDVGAAREPQAVKSINVQSCTQDRANTEHTVLLHHSPSNSQQSTPTKNNLRPRSPAVLVTVHLTQGNLRNIYPKLAEHFSVSVPFTQLEDEVECEAQQENEIDRNMELCLKLTETPMEEFLDEKEQSLCVCEERPSDDGLQSQQRSCVQSDASSQTKVTLKPCTNQHVEQEQESSEDTPSLVDTHVHPPASSAEKGKKRPAGVVSAVSVAQLVMEEDSLLSETSDSQQTPSSLQVHSDGEDPLSSLSVSSTPVRKYHRRAPRRKNIRSEPEPASHQQLDKPQNCSTPSRVDNSPPPAQHTPSKEYQKQATKRQHRGSEGQSEESVESIVVDSPPSAKQPVSSFKRRHWMDVSGAQEEWSDEESLFNVSTKTTKGQSSNDSHSKRKKWTDEESDWVKQGVARYGEGRWERIRSAFPFKGRTAVNIKDRWRTMKKLKMV</sequence>